<protein>
    <recommendedName>
        <fullName evidence="3">Heterokaryon incompatibility domain-containing protein</fullName>
    </recommendedName>
</protein>
<reference evidence="1" key="1">
    <citation type="submission" date="2023-06" db="EMBL/GenBank/DDBJ databases">
        <authorList>
            <consortium name="Lawrence Berkeley National Laboratory"/>
            <person name="Ahrendt S."/>
            <person name="Sahu N."/>
            <person name="Indic B."/>
            <person name="Wong-Bajracharya J."/>
            <person name="Merenyi Z."/>
            <person name="Ke H.-M."/>
            <person name="Monk M."/>
            <person name="Kocsube S."/>
            <person name="Drula E."/>
            <person name="Lipzen A."/>
            <person name="Balint B."/>
            <person name="Henrissat B."/>
            <person name="Andreopoulos B."/>
            <person name="Martin F.M."/>
            <person name="Harder C.B."/>
            <person name="Rigling D."/>
            <person name="Ford K.L."/>
            <person name="Foster G.D."/>
            <person name="Pangilinan J."/>
            <person name="Papanicolaou A."/>
            <person name="Barry K."/>
            <person name="LaButti K."/>
            <person name="Viragh M."/>
            <person name="Koriabine M."/>
            <person name="Yan M."/>
            <person name="Riley R."/>
            <person name="Champramary S."/>
            <person name="Plett K.L."/>
            <person name="Tsai I.J."/>
            <person name="Slot J."/>
            <person name="Sipos G."/>
            <person name="Plett J."/>
            <person name="Nagy L.G."/>
            <person name="Grigoriev I.V."/>
        </authorList>
    </citation>
    <scope>NUCLEOTIDE SEQUENCE</scope>
    <source>
        <strain evidence="1">CCBAS 213</strain>
    </source>
</reference>
<organism evidence="1 2">
    <name type="scientific">Armillaria tabescens</name>
    <name type="common">Ringless honey mushroom</name>
    <name type="synonym">Agaricus tabescens</name>
    <dbReference type="NCBI Taxonomy" id="1929756"/>
    <lineage>
        <taxon>Eukaryota</taxon>
        <taxon>Fungi</taxon>
        <taxon>Dikarya</taxon>
        <taxon>Basidiomycota</taxon>
        <taxon>Agaricomycotina</taxon>
        <taxon>Agaricomycetes</taxon>
        <taxon>Agaricomycetidae</taxon>
        <taxon>Agaricales</taxon>
        <taxon>Marasmiineae</taxon>
        <taxon>Physalacriaceae</taxon>
        <taxon>Desarmillaria</taxon>
    </lineage>
</organism>
<gene>
    <name evidence="1" type="ORF">EV420DRAFT_1701555</name>
</gene>
<evidence type="ECO:0008006" key="3">
    <source>
        <dbReference type="Google" id="ProtNLM"/>
    </source>
</evidence>
<dbReference type="GeneID" id="85363047"/>
<sequence length="371" mass="41469">MTRKHDVGFGPFFSRDFADTFLTVLVDLVLQMGGGQINALRADRVRVGKAPADTTNRSVLASATRVFDHPSNSAHDHAQGSPSLDLSHMRMPLRLVIGSAKVQKELPHWFSLRDGISKSDQTKIAEDTYRRYQSLPKVSILAIDEVGSPESPIQVPGQRVYTGRKPVISSSLADTPCASLGVDGLLEKLNITLGTLYTLDSPSLPSRLSQKLYSALRIPHTSSLSLILRSCISSNYDFGTAYARLRSRWYDDLSHIEDTLRAHEARDTEIRRVIQVNKRITSSSVPPLRLWDLYSNRVVPWWVAIWSSVNGLAWPVPLPKDVDLRLLRIELLNLGAEYVWLDVLCLRQADGPNEDLRAKEWELDVPAIGNV</sequence>
<dbReference type="AlphaFoldDB" id="A0AA39K2T6"/>
<evidence type="ECO:0000313" key="1">
    <source>
        <dbReference type="EMBL" id="KAK0452124.1"/>
    </source>
</evidence>
<name>A0AA39K2T6_ARMTA</name>
<dbReference type="RefSeq" id="XP_060327958.1">
    <property type="nucleotide sequence ID" value="XM_060479499.1"/>
</dbReference>
<keyword evidence="2" id="KW-1185">Reference proteome</keyword>
<dbReference type="Proteomes" id="UP001175211">
    <property type="component" value="Unassembled WGS sequence"/>
</dbReference>
<accession>A0AA39K2T6</accession>
<comment type="caution">
    <text evidence="1">The sequence shown here is derived from an EMBL/GenBank/DDBJ whole genome shotgun (WGS) entry which is preliminary data.</text>
</comment>
<dbReference type="EMBL" id="JAUEPS010000031">
    <property type="protein sequence ID" value="KAK0452124.1"/>
    <property type="molecule type" value="Genomic_DNA"/>
</dbReference>
<proteinExistence type="predicted"/>
<evidence type="ECO:0000313" key="2">
    <source>
        <dbReference type="Proteomes" id="UP001175211"/>
    </source>
</evidence>